<dbReference type="EC" id="4.2.3.-" evidence="1"/>
<dbReference type="PANTHER" id="PTHR35201:SF4">
    <property type="entry name" value="BETA-PINACENE SYNTHASE-RELATED"/>
    <property type="match status" value="1"/>
</dbReference>
<dbReference type="AlphaFoldDB" id="A0A848GTC2"/>
<evidence type="ECO:0000256" key="1">
    <source>
        <dbReference type="RuleBase" id="RU366034"/>
    </source>
</evidence>
<keyword evidence="3" id="KW-1185">Reference proteome</keyword>
<name>A0A848GTC2_9BACT</name>
<proteinExistence type="inferred from homology"/>
<keyword evidence="1" id="KW-0460">Magnesium</keyword>
<keyword evidence="1" id="KW-0456">Lyase</keyword>
<dbReference type="SUPFAM" id="SSF48576">
    <property type="entry name" value="Terpenoid synthases"/>
    <property type="match status" value="1"/>
</dbReference>
<dbReference type="RefSeq" id="WP_169227028.1">
    <property type="nucleotide sequence ID" value="NZ_JABBGC010000002.1"/>
</dbReference>
<dbReference type="Gene3D" id="1.10.600.10">
    <property type="entry name" value="Farnesyl Diphosphate Synthase"/>
    <property type="match status" value="1"/>
</dbReference>
<reference evidence="2 3" key="1">
    <citation type="submission" date="2020-04" db="EMBL/GenBank/DDBJ databases">
        <title>Chitinophaga sp. G-6-1-13 sp. nov., isolated from soil.</title>
        <authorList>
            <person name="Dahal R.H."/>
            <person name="Chaudhary D.K."/>
        </authorList>
    </citation>
    <scope>NUCLEOTIDE SEQUENCE [LARGE SCALE GENOMIC DNA]</scope>
    <source>
        <strain evidence="2 3">G-6-1-13</strain>
    </source>
</reference>
<dbReference type="GO" id="GO:0046872">
    <property type="term" value="F:metal ion binding"/>
    <property type="evidence" value="ECO:0007669"/>
    <property type="project" value="UniProtKB-KW"/>
</dbReference>
<protein>
    <recommendedName>
        <fullName evidence="1">Terpene synthase</fullName>
        <ecNumber evidence="1">4.2.3.-</ecNumber>
    </recommendedName>
</protein>
<dbReference type="EMBL" id="JABBGC010000002">
    <property type="protein sequence ID" value="NML39983.1"/>
    <property type="molecule type" value="Genomic_DNA"/>
</dbReference>
<dbReference type="GO" id="GO:0010333">
    <property type="term" value="F:terpene synthase activity"/>
    <property type="evidence" value="ECO:0007669"/>
    <property type="project" value="InterPro"/>
</dbReference>
<comment type="cofactor">
    <cofactor evidence="1">
        <name>Mg(2+)</name>
        <dbReference type="ChEBI" id="CHEBI:18420"/>
    </cofactor>
</comment>
<dbReference type="PANTHER" id="PTHR35201">
    <property type="entry name" value="TERPENE SYNTHASE"/>
    <property type="match status" value="1"/>
</dbReference>
<dbReference type="Pfam" id="PF19086">
    <property type="entry name" value="Terpene_syn_C_2"/>
    <property type="match status" value="1"/>
</dbReference>
<dbReference type="InterPro" id="IPR008949">
    <property type="entry name" value="Isoprenoid_synthase_dom_sf"/>
</dbReference>
<organism evidence="2 3">
    <name type="scientific">Chitinophaga fulva</name>
    <dbReference type="NCBI Taxonomy" id="2728842"/>
    <lineage>
        <taxon>Bacteria</taxon>
        <taxon>Pseudomonadati</taxon>
        <taxon>Bacteroidota</taxon>
        <taxon>Chitinophagia</taxon>
        <taxon>Chitinophagales</taxon>
        <taxon>Chitinophagaceae</taxon>
        <taxon>Chitinophaga</taxon>
    </lineage>
</organism>
<comment type="caution">
    <text evidence="2">The sequence shown here is derived from an EMBL/GenBank/DDBJ whole genome shotgun (WGS) entry which is preliminary data.</text>
</comment>
<sequence length="336" mass="38835">MNTTNILAISQFHYPFPMLKNPYAEAMQEITDNQWIDGVYLSLYKDDPDTRTKYKMTKTAHIAAHWFPTAALERLRPACRLMLWTLYNDDKYEEYSPEEISFIEQQSLSVLKGELSAGDAGIPLGGLLATLREELIQFVSPESMGRFTEGLQRYFNGLKQEQHYKALKTFPAVEESLAIREDSLCLYPFLELLDLETGLSLPDEVHQHPVIKRLKVLTVRMMVCFNEVQSFSKDEATDAIYYNVLKVIQHHGVLSFEEACRQIIHMHNEYLREFQYLQHFLPDFGPWQDAVVNRIHYFSMTLNGWRSISSGLDRYNSLQGFPDAQTAKNALGGRTE</sequence>
<gene>
    <name evidence="2" type="ORF">HHL17_22470</name>
</gene>
<accession>A0A848GTC2</accession>
<comment type="similarity">
    <text evidence="1">Belongs to the terpene synthase family.</text>
</comment>
<dbReference type="InterPro" id="IPR034686">
    <property type="entry name" value="Terpene_cyclase-like_2"/>
</dbReference>
<evidence type="ECO:0000313" key="2">
    <source>
        <dbReference type="EMBL" id="NML39983.1"/>
    </source>
</evidence>
<dbReference type="Proteomes" id="UP000583266">
    <property type="component" value="Unassembled WGS sequence"/>
</dbReference>
<keyword evidence="1" id="KW-0479">Metal-binding</keyword>
<evidence type="ECO:0000313" key="3">
    <source>
        <dbReference type="Proteomes" id="UP000583266"/>
    </source>
</evidence>